<feature type="compositionally biased region" description="Low complexity" evidence="2">
    <location>
        <begin position="1941"/>
        <end position="1964"/>
    </location>
</feature>
<feature type="compositionally biased region" description="Polar residues" evidence="2">
    <location>
        <begin position="309"/>
        <end position="324"/>
    </location>
</feature>
<dbReference type="InterPro" id="IPR015943">
    <property type="entry name" value="WD40/YVTN_repeat-like_dom_sf"/>
</dbReference>
<dbReference type="Gene3D" id="2.130.10.10">
    <property type="entry name" value="YVTN repeat-like/Quinoprotein amine dehydrogenase"/>
    <property type="match status" value="1"/>
</dbReference>
<dbReference type="PANTHER" id="PTHR22874:SF1">
    <property type="entry name" value="ACTIVATING MOLECULE IN BECN1-REGULATED AUTOPHAGY PROTEIN 1"/>
    <property type="match status" value="1"/>
</dbReference>
<evidence type="ECO:0000313" key="3">
    <source>
        <dbReference type="EMBL" id="KAK2579510.1"/>
    </source>
</evidence>
<feature type="compositionally biased region" description="Polar residues" evidence="2">
    <location>
        <begin position="1123"/>
        <end position="1140"/>
    </location>
</feature>
<feature type="compositionally biased region" description="Polar residues" evidence="2">
    <location>
        <begin position="1588"/>
        <end position="1620"/>
    </location>
</feature>
<dbReference type="GO" id="GO:0000045">
    <property type="term" value="P:autophagosome assembly"/>
    <property type="evidence" value="ECO:0007669"/>
    <property type="project" value="TreeGrafter"/>
</dbReference>
<dbReference type="Proteomes" id="UP001258017">
    <property type="component" value="Unassembled WGS sequence"/>
</dbReference>
<keyword evidence="1" id="KW-0853">WD repeat</keyword>
<reference evidence="3" key="2">
    <citation type="journal article" date="2023" name="Commun. Biol.">
        <title>Intrasexual cuticular hydrocarbon dimorphism in a wasp sheds light on hydrocarbon biosynthesis genes in Hymenoptera.</title>
        <authorList>
            <person name="Moris V.C."/>
            <person name="Podsiadlowski L."/>
            <person name="Martin S."/>
            <person name="Oeyen J.P."/>
            <person name="Donath A."/>
            <person name="Petersen M."/>
            <person name="Wilbrandt J."/>
            <person name="Misof B."/>
            <person name="Liedtke D."/>
            <person name="Thamm M."/>
            <person name="Scheiner R."/>
            <person name="Schmitt T."/>
            <person name="Niehuis O."/>
        </authorList>
    </citation>
    <scope>NUCLEOTIDE SEQUENCE</scope>
    <source>
        <strain evidence="3">GBR_01_08_01A</strain>
    </source>
</reference>
<evidence type="ECO:0000256" key="2">
    <source>
        <dbReference type="SAM" id="MobiDB-lite"/>
    </source>
</evidence>
<feature type="compositionally biased region" description="Polar residues" evidence="2">
    <location>
        <begin position="605"/>
        <end position="627"/>
    </location>
</feature>
<name>A0AAD9RGU2_9HYME</name>
<keyword evidence="4" id="KW-1185">Reference proteome</keyword>
<feature type="region of interest" description="Disordered" evidence="2">
    <location>
        <begin position="1586"/>
        <end position="1665"/>
    </location>
</feature>
<protein>
    <recommendedName>
        <fullName evidence="5">Activating molecule in BECN1-regulated autophagy protein 1</fullName>
    </recommendedName>
</protein>
<feature type="compositionally biased region" description="Pro residues" evidence="2">
    <location>
        <begin position="1919"/>
        <end position="1929"/>
    </location>
</feature>
<gene>
    <name evidence="3" type="ORF">KPH14_010815</name>
</gene>
<evidence type="ECO:0008006" key="5">
    <source>
        <dbReference type="Google" id="ProtNLM"/>
    </source>
</evidence>
<dbReference type="PROSITE" id="PS50294">
    <property type="entry name" value="WD_REPEATS_REGION"/>
    <property type="match status" value="1"/>
</dbReference>
<feature type="compositionally biased region" description="Polar residues" evidence="2">
    <location>
        <begin position="1176"/>
        <end position="1192"/>
    </location>
</feature>
<feature type="region of interest" description="Disordered" evidence="2">
    <location>
        <begin position="1111"/>
        <end position="1192"/>
    </location>
</feature>
<feature type="compositionally biased region" description="Low complexity" evidence="2">
    <location>
        <begin position="1700"/>
        <end position="1712"/>
    </location>
</feature>
<comment type="caution">
    <text evidence="3">The sequence shown here is derived from an EMBL/GenBank/DDBJ whole genome shotgun (WGS) entry which is preliminary data.</text>
</comment>
<feature type="region of interest" description="Disordered" evidence="2">
    <location>
        <begin position="309"/>
        <end position="380"/>
    </location>
</feature>
<feature type="compositionally biased region" description="Low complexity" evidence="2">
    <location>
        <begin position="910"/>
        <end position="921"/>
    </location>
</feature>
<feature type="region of interest" description="Disordered" evidence="2">
    <location>
        <begin position="806"/>
        <end position="826"/>
    </location>
</feature>
<feature type="compositionally biased region" description="Basic and acidic residues" evidence="2">
    <location>
        <begin position="1770"/>
        <end position="1779"/>
    </location>
</feature>
<feature type="region of interest" description="Disordered" evidence="2">
    <location>
        <begin position="462"/>
        <end position="489"/>
    </location>
</feature>
<dbReference type="Pfam" id="PF00400">
    <property type="entry name" value="WD40"/>
    <property type="match status" value="1"/>
</dbReference>
<dbReference type="SMART" id="SM00320">
    <property type="entry name" value="WD40"/>
    <property type="match status" value="4"/>
</dbReference>
<feature type="region of interest" description="Disordered" evidence="2">
    <location>
        <begin position="1351"/>
        <end position="1384"/>
    </location>
</feature>
<dbReference type="PROSITE" id="PS50082">
    <property type="entry name" value="WD_REPEATS_2"/>
    <property type="match status" value="1"/>
</dbReference>
<feature type="region of interest" description="Disordered" evidence="2">
    <location>
        <begin position="910"/>
        <end position="937"/>
    </location>
</feature>
<sequence>MLRDFGLRNTNKASTRELEPIAETNLVLKSHRELKCDLPGVPRATFLMVFSPDGTKLASTHGNHNVYITEVKTGKNIRTLSGHPRTPWCIAFHPSSSQILASGCLGGQVRVWDLSGGSEVWNAESHTVIASLAFHPSEQLLVIATYNEIHFWDWSQPEPFAVASTRSDKEKVRYVAFDNLGRKLITGIANTPQIRSRRDRPPVEQPYRTLLRNALEGFQDAGMIPRYHLWDAPFHGYRMMNNYTRRTRNPDYWMQYRRNVPVENRPRANLRQEETRFQRLRNLSEGTMSMLTFQYRQELLRHLRASISSRNVQSASPSPNTLTDEVTHNDFIPDTAETNQERDTRIQENSTSNSPDRNSEEIENTNERSGDESTDEDLPTNIVQNNQRANTSNDEQQHNNTSHSSNVEEHLDNLWSGMDERIDGINVHDTTRGLDLGYRNLVAQYETLVRRYLDISRNRDTIDRGTDPMDIPDSSTMNSTDSDNRSELETSIRRVRNVLNTSTQANNISLEILQCYQRSLLERCEQEALTAAAENNSSCLARLQKLRERLQAHTTLFTHSNDRHSRLRILRNALNDELEALNNVEVQFTNRSSRVERLDDEADLNNRNLSAATRNNEQPSTSSTVTNTVDLTLPPENQNMSAVSDNDLIATTNSCNGICGTSTEYVNNRIHTVERNASTNLLNNRNHNIARATRRRFEAVDVEDEPPRRRRLTLSPPILPFYNAFQPNVSRPIAQRANIQNQEIISTRSSEVASPNESECVHSEMNMSTFENDISPNVIESIQEIPQGSSTASNELDQSVQHAVVGNDTRAGQNTPEIPTELRDRHRNSPLLRRVLDLLHRNLYTERMDNTETLNGETLEDENTGEQSENGYWLLEENSNSDSNLDEASTSTASNSQRWTSRWIQLDSSNRNYNNNRTSLNEQTQGSFANDERDQRVQNRSLRENRCRGLEQSTIPEVHTSDHTFNRQAVNSCTNTNTASTKAESINKESNMQKTNVTLSQGISEGESSMENQQLRNNVSAFEQSVDNSTSERNANTDVDAERLRRWRLSLNRDVGIHPLEIRLRIRLLGCHIDNMQRLCRARLEIVQLQQVRRMWEDLQRQIRSLHVTVRVERQSSHETTERQSGTSTNIKPSTSGRTDVSTDSHNEPAKNFKKALLESYKRENSETDSTKTCDHNQPSTSTGITKSSRYMNNDQQKYNSNHVVESSTNISLSNLLPSESELRDMQPHNLSNILDSLYSQCQNCSFPDNEQNTNTAINDHTYSNLTINNENTQLPSISSLVSNIAVTSNLPTISAITTTSQLSSASHADNNQISGSNSVEAGTTQTNENVEYNIEDVNEHFNKHLTTNTNNEYVDTDTQNTSNVSGNLNARTSPESSSNSTNLQGRQYMYQKIFKYGRRMYLKNPKLLSLGSCNIKKGSRSQTSNDTSRYCENVRRPWHLRRNLSNSSDSTSNENNDERNQVQSTSEFLQVMILRLEFLVRQQRALAQNNNISRGVDSDSQLENITDSENQEIEQIREATRLRARQVLSLMVEGLTQFFEMNRPENGSQSNMLYEQIYKMYILLHLALELTDLLLAQLVTTRRELESSQYGPYSSDLSIQSHNRTEIPPSNSIDNSLQTEEYHLNNDTHIPSDNNDDTEPFERTNQLNADNSGTSDTNQNNTDDLFSVHVNRNYHNMAERLKRLFFHPQLDVESESHVSNSINSNNTASTTQIHESQPVSTTNDHDIPEHALSAEVQNIVERIQNSGHIGNDHSTYNRRQINTQSTPNDSEHRNNDSQELRFQDLGMTVNRRDLRNNWRNISPGLNQRVQDIETRTQRSNSSNWGNFIQSEQSARRLSNLQGPPLPSPIIRRASSPIHGYVRRHPTLQRERLTRRISHRNGISRTRQELNVPVIRVNGVPLNELHNLPGNQRRRHNAPPTPPHTPPPYFIDNFPNDVERNGNSNNNSSSNNNNNINNNNNSNNQPGPSSTHQSNDRNRQTSDIHQILSPIFLAQAMWHNRFVHPRYSESGNSNSGTRNGSNGPDPENDDSDDIDLGDHIPVSMSVNGIEIQSYRVQAWDFSNGEIPDITDSKKNVVVRECKIHNDASIDISSDGKLLTTLLPSGRINVTTTLGVYSLQWETLGERIYSTKIDQTVVSVSMSPTRQHLLVGLASRRIRARGFLMALIYKLTDKEPAKEKHCLAEQIDPEYYNSYESSDSYRTDEFVSSIDNFSNTRQNNNDVDRHDQDWRSRNLRTDMDIKDNKKNMVLIRKLLLYNPGTAGYVTLNCIRWAPQPGQGMVYATNTGQLNILH</sequence>
<feature type="compositionally biased region" description="Polar residues" evidence="2">
    <location>
        <begin position="347"/>
        <end position="356"/>
    </location>
</feature>
<feature type="region of interest" description="Disordered" evidence="2">
    <location>
        <begin position="1748"/>
        <end position="1779"/>
    </location>
</feature>
<feature type="region of interest" description="Disordered" evidence="2">
    <location>
        <begin position="1442"/>
        <end position="1463"/>
    </location>
</feature>
<feature type="compositionally biased region" description="Acidic residues" evidence="2">
    <location>
        <begin position="2026"/>
        <end position="2035"/>
    </location>
</feature>
<dbReference type="GO" id="GO:0080008">
    <property type="term" value="C:Cul4-RING E3 ubiquitin ligase complex"/>
    <property type="evidence" value="ECO:0007669"/>
    <property type="project" value="TreeGrafter"/>
</dbReference>
<evidence type="ECO:0000256" key="1">
    <source>
        <dbReference type="PROSITE-ProRule" id="PRU00221"/>
    </source>
</evidence>
<organism evidence="3 4">
    <name type="scientific">Odynerus spinipes</name>
    <dbReference type="NCBI Taxonomy" id="1348599"/>
    <lineage>
        <taxon>Eukaryota</taxon>
        <taxon>Metazoa</taxon>
        <taxon>Ecdysozoa</taxon>
        <taxon>Arthropoda</taxon>
        <taxon>Hexapoda</taxon>
        <taxon>Insecta</taxon>
        <taxon>Pterygota</taxon>
        <taxon>Neoptera</taxon>
        <taxon>Endopterygota</taxon>
        <taxon>Hymenoptera</taxon>
        <taxon>Apocrita</taxon>
        <taxon>Aculeata</taxon>
        <taxon>Vespoidea</taxon>
        <taxon>Vespidae</taxon>
        <taxon>Eumeninae</taxon>
        <taxon>Odynerus</taxon>
    </lineage>
</organism>
<feature type="region of interest" description="Disordered" evidence="2">
    <location>
        <begin position="2005"/>
        <end position="2038"/>
    </location>
</feature>
<feature type="compositionally biased region" description="Low complexity" evidence="2">
    <location>
        <begin position="1444"/>
        <end position="1455"/>
    </location>
</feature>
<feature type="repeat" description="WD" evidence="1">
    <location>
        <begin position="80"/>
        <end position="122"/>
    </location>
</feature>
<feature type="compositionally biased region" description="Polar residues" evidence="2">
    <location>
        <begin position="1713"/>
        <end position="1723"/>
    </location>
</feature>
<feature type="compositionally biased region" description="Low complexity" evidence="2">
    <location>
        <begin position="2010"/>
        <end position="2025"/>
    </location>
</feature>
<dbReference type="GO" id="GO:1990756">
    <property type="term" value="F:ubiquitin-like ligase-substrate adaptor activity"/>
    <property type="evidence" value="ECO:0007669"/>
    <property type="project" value="TreeGrafter"/>
</dbReference>
<reference evidence="3" key="1">
    <citation type="submission" date="2021-08" db="EMBL/GenBank/DDBJ databases">
        <authorList>
            <person name="Misof B."/>
            <person name="Oliver O."/>
            <person name="Podsiadlowski L."/>
            <person name="Donath A."/>
            <person name="Peters R."/>
            <person name="Mayer C."/>
            <person name="Rust J."/>
            <person name="Gunkel S."/>
            <person name="Lesny P."/>
            <person name="Martin S."/>
            <person name="Oeyen J.P."/>
            <person name="Petersen M."/>
            <person name="Panagiotis P."/>
            <person name="Wilbrandt J."/>
            <person name="Tanja T."/>
        </authorList>
    </citation>
    <scope>NUCLEOTIDE SEQUENCE</scope>
    <source>
        <strain evidence="3">GBR_01_08_01A</strain>
        <tissue evidence="3">Thorax + abdomen</tissue>
    </source>
</reference>
<feature type="region of interest" description="Disordered" evidence="2">
    <location>
        <begin position="1903"/>
        <end position="1980"/>
    </location>
</feature>
<dbReference type="InterPro" id="IPR052596">
    <property type="entry name" value="AMBRA1_autophagy"/>
</dbReference>
<feature type="compositionally biased region" description="Basic and acidic residues" evidence="2">
    <location>
        <begin position="357"/>
        <end position="371"/>
    </location>
</feature>
<feature type="region of interest" description="Disordered" evidence="2">
    <location>
        <begin position="1698"/>
        <end position="1727"/>
    </location>
</feature>
<dbReference type="EMBL" id="JAIFRP010000084">
    <property type="protein sequence ID" value="KAK2579510.1"/>
    <property type="molecule type" value="Genomic_DNA"/>
</dbReference>
<dbReference type="PANTHER" id="PTHR22874">
    <property type="entry name" value="ACTIVATING MOLECULE IN BECN1-REGULATED AUTOPHAGY PROTEIN 1"/>
    <property type="match status" value="1"/>
</dbReference>
<evidence type="ECO:0000313" key="4">
    <source>
        <dbReference type="Proteomes" id="UP001258017"/>
    </source>
</evidence>
<feature type="compositionally biased region" description="Basic and acidic residues" evidence="2">
    <location>
        <begin position="1141"/>
        <end position="1175"/>
    </location>
</feature>
<dbReference type="GO" id="GO:0000423">
    <property type="term" value="P:mitophagy"/>
    <property type="evidence" value="ECO:0007669"/>
    <property type="project" value="TreeGrafter"/>
</dbReference>
<feature type="compositionally biased region" description="Polar residues" evidence="2">
    <location>
        <begin position="1644"/>
        <end position="1665"/>
    </location>
</feature>
<dbReference type="SUPFAM" id="SSF50978">
    <property type="entry name" value="WD40 repeat-like"/>
    <property type="match status" value="1"/>
</dbReference>
<dbReference type="InterPro" id="IPR036322">
    <property type="entry name" value="WD40_repeat_dom_sf"/>
</dbReference>
<dbReference type="InterPro" id="IPR001680">
    <property type="entry name" value="WD40_rpt"/>
</dbReference>
<accession>A0AAD9RGU2</accession>
<feature type="compositionally biased region" description="Polar residues" evidence="2">
    <location>
        <begin position="1748"/>
        <end position="1769"/>
    </location>
</feature>
<feature type="region of interest" description="Disordered" evidence="2">
    <location>
        <begin position="600"/>
        <end position="627"/>
    </location>
</feature>
<proteinExistence type="predicted"/>
<feature type="region of interest" description="Disordered" evidence="2">
    <location>
        <begin position="879"/>
        <end position="898"/>
    </location>
</feature>
<feature type="compositionally biased region" description="Basic and acidic residues" evidence="2">
    <location>
        <begin position="1111"/>
        <end position="1122"/>
    </location>
</feature>